<keyword evidence="4 8" id="KW-0812">Transmembrane</keyword>
<keyword evidence="3" id="KW-0645">Protease</keyword>
<evidence type="ECO:0000256" key="2">
    <source>
        <dbReference type="ARBA" id="ARBA00022475"/>
    </source>
</evidence>
<dbReference type="EMBL" id="JAJGMW010000002">
    <property type="protein sequence ID" value="MCC4211416.1"/>
    <property type="molecule type" value="Genomic_DNA"/>
</dbReference>
<dbReference type="InterPro" id="IPR011546">
    <property type="entry name" value="Pept_M41_FtsH_extracell"/>
</dbReference>
<evidence type="ECO:0000256" key="7">
    <source>
        <dbReference type="ARBA" id="ARBA00023136"/>
    </source>
</evidence>
<sequence length="162" mass="18674">MPRIVFLIIPVLISILFTSCSDDYEEISKSEFINTVLQDQKITSLEIENKEKIHIYTNENKYYVISDLSSHSLDDLVDEIRSKNGAVLVKYLAPETSIILDVLMSLLFLPLIIPAHIILLWIALRKIIKSEIEHTEKILHAIISIFFPFFGPIIYLTTKRKS</sequence>
<feature type="transmembrane region" description="Helical" evidence="8">
    <location>
        <begin position="98"/>
        <end position="124"/>
    </location>
</feature>
<evidence type="ECO:0000256" key="5">
    <source>
        <dbReference type="ARBA" id="ARBA00022801"/>
    </source>
</evidence>
<evidence type="ECO:0000256" key="4">
    <source>
        <dbReference type="ARBA" id="ARBA00022692"/>
    </source>
</evidence>
<evidence type="ECO:0000256" key="6">
    <source>
        <dbReference type="ARBA" id="ARBA00022989"/>
    </source>
</evidence>
<reference evidence="11 12" key="1">
    <citation type="submission" date="2021-11" db="EMBL/GenBank/DDBJ databases">
        <title>Seasonal and diel survey of microbial diversity of the Tyrrhenian coast.</title>
        <authorList>
            <person name="Gattoni G."/>
            <person name="Corral P."/>
        </authorList>
    </citation>
    <scope>NUCLEOTIDE SEQUENCE [LARGE SCALE GENOMIC DNA]</scope>
    <source>
        <strain evidence="11 12">Mr9</strain>
    </source>
</reference>
<gene>
    <name evidence="11" type="ORF">LLW17_01685</name>
</gene>
<evidence type="ECO:0000259" key="10">
    <source>
        <dbReference type="Pfam" id="PF13396"/>
    </source>
</evidence>
<evidence type="ECO:0000313" key="11">
    <source>
        <dbReference type="EMBL" id="MCC4211416.1"/>
    </source>
</evidence>
<protein>
    <submittedName>
        <fullName evidence="11">PLD nuclease N-terminal domain-containing protein</fullName>
    </submittedName>
</protein>
<feature type="domain" description="Peptidase M41 FtsH extracellular" evidence="9">
    <location>
        <begin position="4"/>
        <end position="84"/>
    </location>
</feature>
<evidence type="ECO:0000256" key="3">
    <source>
        <dbReference type="ARBA" id="ARBA00022670"/>
    </source>
</evidence>
<keyword evidence="12" id="KW-1185">Reference proteome</keyword>
<evidence type="ECO:0000313" key="12">
    <source>
        <dbReference type="Proteomes" id="UP001197770"/>
    </source>
</evidence>
<organism evidence="11 12">
    <name type="scientific">Leeuwenhoekiella parthenopeia</name>
    <dbReference type="NCBI Taxonomy" id="2890320"/>
    <lineage>
        <taxon>Bacteria</taxon>
        <taxon>Pseudomonadati</taxon>
        <taxon>Bacteroidota</taxon>
        <taxon>Flavobacteriia</taxon>
        <taxon>Flavobacteriales</taxon>
        <taxon>Flavobacteriaceae</taxon>
        <taxon>Leeuwenhoekiella</taxon>
    </lineage>
</organism>
<keyword evidence="6 8" id="KW-1133">Transmembrane helix</keyword>
<feature type="transmembrane region" description="Helical" evidence="8">
    <location>
        <begin position="138"/>
        <end position="157"/>
    </location>
</feature>
<dbReference type="InterPro" id="IPR027379">
    <property type="entry name" value="CLS_N"/>
</dbReference>
<dbReference type="RefSeq" id="WP_228228535.1">
    <property type="nucleotide sequence ID" value="NZ_JAJGMW010000002.1"/>
</dbReference>
<comment type="subcellular location">
    <subcellularLocation>
        <location evidence="1">Cell membrane</location>
        <topology evidence="1">Multi-pass membrane protein</topology>
    </subcellularLocation>
</comment>
<keyword evidence="2" id="KW-1003">Cell membrane</keyword>
<dbReference type="Pfam" id="PF06480">
    <property type="entry name" value="FtsH_ext"/>
    <property type="match status" value="1"/>
</dbReference>
<accession>A0ABS8GN48</accession>
<dbReference type="Proteomes" id="UP001197770">
    <property type="component" value="Unassembled WGS sequence"/>
</dbReference>
<keyword evidence="5" id="KW-0378">Hydrolase</keyword>
<dbReference type="Pfam" id="PF13396">
    <property type="entry name" value="PLDc_N"/>
    <property type="match status" value="1"/>
</dbReference>
<name>A0ABS8GN48_9FLAO</name>
<evidence type="ECO:0000256" key="1">
    <source>
        <dbReference type="ARBA" id="ARBA00004651"/>
    </source>
</evidence>
<evidence type="ECO:0000259" key="9">
    <source>
        <dbReference type="Pfam" id="PF06480"/>
    </source>
</evidence>
<proteinExistence type="predicted"/>
<keyword evidence="7 8" id="KW-0472">Membrane</keyword>
<dbReference type="PROSITE" id="PS51257">
    <property type="entry name" value="PROKAR_LIPOPROTEIN"/>
    <property type="match status" value="1"/>
</dbReference>
<evidence type="ECO:0000256" key="8">
    <source>
        <dbReference type="SAM" id="Phobius"/>
    </source>
</evidence>
<comment type="caution">
    <text evidence="11">The sequence shown here is derived from an EMBL/GenBank/DDBJ whole genome shotgun (WGS) entry which is preliminary data.</text>
</comment>
<feature type="domain" description="Cardiolipin synthase N-terminal" evidence="10">
    <location>
        <begin position="118"/>
        <end position="157"/>
    </location>
</feature>